<comment type="caution">
    <text evidence="1">The sequence shown here is derived from an EMBL/GenBank/DDBJ whole genome shotgun (WGS) entry which is preliminary data.</text>
</comment>
<protein>
    <submittedName>
        <fullName evidence="1">Uncharacterized protein</fullName>
    </submittedName>
</protein>
<reference evidence="1" key="1">
    <citation type="submission" date="2021-05" db="EMBL/GenBank/DDBJ databases">
        <authorList>
            <person name="Pan Q."/>
            <person name="Jouanno E."/>
            <person name="Zahm M."/>
            <person name="Klopp C."/>
            <person name="Cabau C."/>
            <person name="Louis A."/>
            <person name="Berthelot C."/>
            <person name="Parey E."/>
            <person name="Roest Crollius H."/>
            <person name="Montfort J."/>
            <person name="Robinson-Rechavi M."/>
            <person name="Bouchez O."/>
            <person name="Lampietro C."/>
            <person name="Lopez Roques C."/>
            <person name="Donnadieu C."/>
            <person name="Postlethwait J."/>
            <person name="Bobe J."/>
            <person name="Dillon D."/>
            <person name="Chandos A."/>
            <person name="von Hippel F."/>
            <person name="Guiguen Y."/>
        </authorList>
    </citation>
    <scope>NUCLEOTIDE SEQUENCE</scope>
    <source>
        <strain evidence="1">YG-Jan2019</strain>
    </source>
</reference>
<dbReference type="Proteomes" id="UP001157502">
    <property type="component" value="Chromosome 21"/>
</dbReference>
<evidence type="ECO:0000313" key="1">
    <source>
        <dbReference type="EMBL" id="KAJ7995540.1"/>
    </source>
</evidence>
<sequence>MGDTGNGHWTSVKSSALHHALLSLQASAGEAVELVGSRALSRPPGKNTGGFTGSAGALGGTSGSAWVQTGFVGAAQSFSMASARPHVKSELCLKVQRVRCFCCSIGKHICLVVDASFNESRL</sequence>
<proteinExistence type="predicted"/>
<organism evidence="1 2">
    <name type="scientific">Dallia pectoralis</name>
    <name type="common">Alaska blackfish</name>
    <dbReference type="NCBI Taxonomy" id="75939"/>
    <lineage>
        <taxon>Eukaryota</taxon>
        <taxon>Metazoa</taxon>
        <taxon>Chordata</taxon>
        <taxon>Craniata</taxon>
        <taxon>Vertebrata</taxon>
        <taxon>Euteleostomi</taxon>
        <taxon>Actinopterygii</taxon>
        <taxon>Neopterygii</taxon>
        <taxon>Teleostei</taxon>
        <taxon>Protacanthopterygii</taxon>
        <taxon>Esociformes</taxon>
        <taxon>Umbridae</taxon>
        <taxon>Dallia</taxon>
    </lineage>
</organism>
<evidence type="ECO:0000313" key="2">
    <source>
        <dbReference type="Proteomes" id="UP001157502"/>
    </source>
</evidence>
<name>A0ACC2FWC0_DALPE</name>
<dbReference type="EMBL" id="CM055748">
    <property type="protein sequence ID" value="KAJ7995540.1"/>
    <property type="molecule type" value="Genomic_DNA"/>
</dbReference>
<gene>
    <name evidence="1" type="ORF">DPEC_G00245650</name>
</gene>
<accession>A0ACC2FWC0</accession>
<keyword evidence="2" id="KW-1185">Reference proteome</keyword>